<dbReference type="GO" id="GO:0032259">
    <property type="term" value="P:methylation"/>
    <property type="evidence" value="ECO:0007669"/>
    <property type="project" value="UniProtKB-KW"/>
</dbReference>
<sequence>MSETASKYDAPSMVPVGVDPTRASIARVYDAFLGGKDNYAIDREVFDQVLQVAPEARDLAWSNRNFLTRAVRFLTDQGGIRQFLDCGSGLPTAENTHQIAQRIDPEARVVYVDNDPVVIAHGEALLEENDFTHFVAADIFQPQQVLQNPQVRKHLDFEQPIALLHVGTLHHYTADNGGELMREYIDALAPGSFVAISHFLNPETPEHQALATRMEDVFIHSPMRSGRFRTKAELRKFLPGLEIIPPGPGAEPDFTLSDMWWPDGPRLRPLSPVEECSAAAVGHKPL</sequence>
<gene>
    <name evidence="1" type="ORF">CLV71_120113</name>
</gene>
<dbReference type="CDD" id="cd02440">
    <property type="entry name" value="AdoMet_MTases"/>
    <property type="match status" value="1"/>
</dbReference>
<comment type="caution">
    <text evidence="1">The sequence shown here is derived from an EMBL/GenBank/DDBJ whole genome shotgun (WGS) entry which is preliminary data.</text>
</comment>
<reference evidence="1 2" key="1">
    <citation type="submission" date="2019-03" db="EMBL/GenBank/DDBJ databases">
        <title>Genomic Encyclopedia of Archaeal and Bacterial Type Strains, Phase II (KMG-II): from individual species to whole genera.</title>
        <authorList>
            <person name="Goeker M."/>
        </authorList>
    </citation>
    <scope>NUCLEOTIDE SEQUENCE [LARGE SCALE GENOMIC DNA]</scope>
    <source>
        <strain evidence="1 2">DSM 45499</strain>
    </source>
</reference>
<dbReference type="AlphaFoldDB" id="A0A4R7UX69"/>
<dbReference type="EMBL" id="SOCP01000020">
    <property type="protein sequence ID" value="TDV41423.1"/>
    <property type="molecule type" value="Genomic_DNA"/>
</dbReference>
<evidence type="ECO:0000313" key="1">
    <source>
        <dbReference type="EMBL" id="TDV41423.1"/>
    </source>
</evidence>
<dbReference type="SUPFAM" id="SSF53335">
    <property type="entry name" value="S-adenosyl-L-methionine-dependent methyltransferases"/>
    <property type="match status" value="1"/>
</dbReference>
<dbReference type="InterPro" id="IPR029063">
    <property type="entry name" value="SAM-dependent_MTases_sf"/>
</dbReference>
<dbReference type="OrthoDB" id="5175904at2"/>
<accession>A0A4R7UX69</accession>
<protein>
    <submittedName>
        <fullName evidence="1">S-adenosyl methyltransferase</fullName>
    </submittedName>
</protein>
<name>A0A4R7UX69_9PSEU</name>
<dbReference type="RefSeq" id="WP_133907782.1">
    <property type="nucleotide sequence ID" value="NZ_SOCP01000020.1"/>
</dbReference>
<keyword evidence="2" id="KW-1185">Reference proteome</keyword>
<dbReference type="Pfam" id="PF04672">
    <property type="entry name" value="Methyltransf_19"/>
    <property type="match status" value="1"/>
</dbReference>
<organism evidence="1 2">
    <name type="scientific">Actinophytocola oryzae</name>
    <dbReference type="NCBI Taxonomy" id="502181"/>
    <lineage>
        <taxon>Bacteria</taxon>
        <taxon>Bacillati</taxon>
        <taxon>Actinomycetota</taxon>
        <taxon>Actinomycetes</taxon>
        <taxon>Pseudonocardiales</taxon>
        <taxon>Pseudonocardiaceae</taxon>
    </lineage>
</organism>
<keyword evidence="1" id="KW-0489">Methyltransferase</keyword>
<keyword evidence="1" id="KW-0808">Transferase</keyword>
<dbReference type="PIRSF" id="PIRSF017393">
    <property type="entry name" value="MTase_SAV2177"/>
    <property type="match status" value="1"/>
</dbReference>
<proteinExistence type="predicted"/>
<dbReference type="Proteomes" id="UP000294927">
    <property type="component" value="Unassembled WGS sequence"/>
</dbReference>
<evidence type="ECO:0000313" key="2">
    <source>
        <dbReference type="Proteomes" id="UP000294927"/>
    </source>
</evidence>
<dbReference type="GO" id="GO:0008168">
    <property type="term" value="F:methyltransferase activity"/>
    <property type="evidence" value="ECO:0007669"/>
    <property type="project" value="UniProtKB-KW"/>
</dbReference>
<dbReference type="Gene3D" id="3.40.50.150">
    <property type="entry name" value="Vaccinia Virus protein VP39"/>
    <property type="match status" value="1"/>
</dbReference>
<dbReference type="InterPro" id="IPR006764">
    <property type="entry name" value="SAM_dep_MeTrfase_SAV2177_type"/>
</dbReference>